<evidence type="ECO:0000256" key="2">
    <source>
        <dbReference type="SAM" id="MobiDB-lite"/>
    </source>
</evidence>
<dbReference type="GO" id="GO:0005634">
    <property type="term" value="C:nucleus"/>
    <property type="evidence" value="ECO:0007669"/>
    <property type="project" value="UniProtKB-UniRule"/>
</dbReference>
<dbReference type="InterPro" id="IPR009071">
    <property type="entry name" value="HMG_box_dom"/>
</dbReference>
<feature type="DNA-binding region" description="HMG box" evidence="1">
    <location>
        <begin position="60"/>
        <end position="131"/>
    </location>
</feature>
<evidence type="ECO:0000259" key="3">
    <source>
        <dbReference type="PROSITE" id="PS50118"/>
    </source>
</evidence>
<evidence type="ECO:0000256" key="1">
    <source>
        <dbReference type="PROSITE-ProRule" id="PRU00267"/>
    </source>
</evidence>
<dbReference type="EMBL" id="BLAL01000030">
    <property type="protein sequence ID" value="GES77309.1"/>
    <property type="molecule type" value="Genomic_DNA"/>
</dbReference>
<keyword evidence="1" id="KW-0238">DNA-binding</keyword>
<keyword evidence="6" id="KW-1185">Reference proteome</keyword>
<feature type="region of interest" description="Disordered" evidence="2">
    <location>
        <begin position="1"/>
        <end position="21"/>
    </location>
</feature>
<feature type="region of interest" description="Disordered" evidence="2">
    <location>
        <begin position="153"/>
        <end position="175"/>
    </location>
</feature>
<dbReference type="Proteomes" id="UP000247702">
    <property type="component" value="Unassembled WGS sequence"/>
</dbReference>
<feature type="domain" description="HMG box" evidence="3">
    <location>
        <begin position="60"/>
        <end position="131"/>
    </location>
</feature>
<dbReference type="InterPro" id="IPR036910">
    <property type="entry name" value="HMG_box_dom_sf"/>
</dbReference>
<reference evidence="5" key="2">
    <citation type="submission" date="2019-10" db="EMBL/GenBank/DDBJ databases">
        <title>Conservation and host-specific expression of non-tandemly repeated heterogenous ribosome RNA gene in arbuscular mycorrhizal fungi.</title>
        <authorList>
            <person name="Maeda T."/>
            <person name="Kobayashi Y."/>
            <person name="Nakagawa T."/>
            <person name="Ezawa T."/>
            <person name="Yamaguchi K."/>
            <person name="Bino T."/>
            <person name="Nishimoto Y."/>
            <person name="Shigenobu S."/>
            <person name="Kawaguchi M."/>
        </authorList>
    </citation>
    <scope>NUCLEOTIDE SEQUENCE</scope>
    <source>
        <strain evidence="5">HR1</strain>
    </source>
</reference>
<name>A0A2Z6QAS5_9GLOM</name>
<evidence type="ECO:0000313" key="5">
    <source>
        <dbReference type="EMBL" id="GES77309.1"/>
    </source>
</evidence>
<feature type="region of interest" description="Disordered" evidence="2">
    <location>
        <begin position="334"/>
        <end position="354"/>
    </location>
</feature>
<dbReference type="PROSITE" id="PS50118">
    <property type="entry name" value="HMG_BOX_2"/>
    <property type="match status" value="1"/>
</dbReference>
<feature type="compositionally biased region" description="Polar residues" evidence="2">
    <location>
        <begin position="340"/>
        <end position="354"/>
    </location>
</feature>
<dbReference type="SUPFAM" id="SSF47095">
    <property type="entry name" value="HMG-box"/>
    <property type="match status" value="1"/>
</dbReference>
<proteinExistence type="predicted"/>
<accession>A0A2Z6QAS5</accession>
<dbReference type="CDD" id="cd01389">
    <property type="entry name" value="HMG-box_ROX1-like"/>
    <property type="match status" value="1"/>
</dbReference>
<sequence length="354" mass="41374">MDEPGNRSQRSNTPNPEKSDEEIVNELKHLLNCDLNKLAANSETTRRYENMQKPGNEIPPPRPQNVFMLYRRDFMASNEFKDRPSEKRRAGKISKEIADSWNNEKDEIKNLFHALARIARKKHKETYKNYKFIRKSKIQRKNKDTKNVKLSPSFQTEELLEQSQPIPQSSTNPTPSIMMQDSDPISSMSLANDDCNLLGAQYLLLESQLYILPNPNLNPNFDNTFQTYEGIKLANASQQTYYEYDSFPYNGFEQENTPQQLYNGFEPENILQKAFYTQHSYNELANILQVYEQTNAHQQPYDYGLELENTPQQPYYGFEPEYILQQAYNFELTRPHNDSELGNSPQQTNDSFEL</sequence>
<keyword evidence="1" id="KW-0539">Nucleus</keyword>
<dbReference type="Pfam" id="PF00505">
    <property type="entry name" value="HMG_box"/>
    <property type="match status" value="1"/>
</dbReference>
<evidence type="ECO:0000313" key="6">
    <source>
        <dbReference type="Proteomes" id="UP000247702"/>
    </source>
</evidence>
<dbReference type="EMBL" id="BEXD01000413">
    <property type="protein sequence ID" value="GBB87267.1"/>
    <property type="molecule type" value="Genomic_DNA"/>
</dbReference>
<gene>
    <name evidence="5" type="ORF">RCL2_000469200</name>
    <name evidence="4" type="ORF">RclHR1_01370026</name>
</gene>
<dbReference type="Proteomes" id="UP000615446">
    <property type="component" value="Unassembled WGS sequence"/>
</dbReference>
<dbReference type="Gene3D" id="1.10.30.10">
    <property type="entry name" value="High mobility group box domain"/>
    <property type="match status" value="1"/>
</dbReference>
<dbReference type="GO" id="GO:0003677">
    <property type="term" value="F:DNA binding"/>
    <property type="evidence" value="ECO:0007669"/>
    <property type="project" value="UniProtKB-UniRule"/>
</dbReference>
<evidence type="ECO:0000313" key="4">
    <source>
        <dbReference type="EMBL" id="GBB87267.1"/>
    </source>
</evidence>
<organism evidence="4 6">
    <name type="scientific">Rhizophagus clarus</name>
    <dbReference type="NCBI Taxonomy" id="94130"/>
    <lineage>
        <taxon>Eukaryota</taxon>
        <taxon>Fungi</taxon>
        <taxon>Fungi incertae sedis</taxon>
        <taxon>Mucoromycota</taxon>
        <taxon>Glomeromycotina</taxon>
        <taxon>Glomeromycetes</taxon>
        <taxon>Glomerales</taxon>
        <taxon>Glomeraceae</taxon>
        <taxon>Rhizophagus</taxon>
    </lineage>
</organism>
<reference evidence="4 6" key="1">
    <citation type="submission" date="2017-11" db="EMBL/GenBank/DDBJ databases">
        <title>The genome of Rhizophagus clarus HR1 reveals common genetic basis of auxotrophy among arbuscular mycorrhizal fungi.</title>
        <authorList>
            <person name="Kobayashi Y."/>
        </authorList>
    </citation>
    <scope>NUCLEOTIDE SEQUENCE [LARGE SCALE GENOMIC DNA]</scope>
    <source>
        <strain evidence="4 6">HR1</strain>
    </source>
</reference>
<dbReference type="AlphaFoldDB" id="A0A2Z6QAS5"/>
<protein>
    <submittedName>
        <fullName evidence="5">High mobility group box domain-containing protein</fullName>
    </submittedName>
</protein>
<feature type="compositionally biased region" description="Polar residues" evidence="2">
    <location>
        <begin position="1"/>
        <end position="16"/>
    </location>
</feature>
<comment type="caution">
    <text evidence="4">The sequence shown here is derived from an EMBL/GenBank/DDBJ whole genome shotgun (WGS) entry which is preliminary data.</text>
</comment>
<dbReference type="SMART" id="SM00398">
    <property type="entry name" value="HMG"/>
    <property type="match status" value="1"/>
</dbReference>
<dbReference type="STRING" id="94130.A0A2Z6QAS5"/>
<dbReference type="OrthoDB" id="6247875at2759"/>